<dbReference type="CDD" id="cd05829">
    <property type="entry name" value="Sortase_F"/>
    <property type="match status" value="1"/>
</dbReference>
<feature type="region of interest" description="Disordered" evidence="2">
    <location>
        <begin position="41"/>
        <end position="81"/>
    </location>
</feature>
<evidence type="ECO:0000313" key="3">
    <source>
        <dbReference type="EMBL" id="MEU6803313.1"/>
    </source>
</evidence>
<keyword evidence="4" id="KW-1185">Reference proteome</keyword>
<feature type="compositionally biased region" description="Low complexity" evidence="2">
    <location>
        <begin position="66"/>
        <end position="81"/>
    </location>
</feature>
<proteinExistence type="predicted"/>
<dbReference type="InterPro" id="IPR023365">
    <property type="entry name" value="Sortase_dom-sf"/>
</dbReference>
<dbReference type="Pfam" id="PF04203">
    <property type="entry name" value="Sortase"/>
    <property type="match status" value="1"/>
</dbReference>
<reference evidence="3 4" key="1">
    <citation type="submission" date="2024-06" db="EMBL/GenBank/DDBJ databases">
        <title>The Natural Products Discovery Center: Release of the First 8490 Sequenced Strains for Exploring Actinobacteria Biosynthetic Diversity.</title>
        <authorList>
            <person name="Kalkreuter E."/>
            <person name="Kautsar S.A."/>
            <person name="Yang D."/>
            <person name="Bader C.D."/>
            <person name="Teijaro C.N."/>
            <person name="Fluegel L."/>
            <person name="Davis C.M."/>
            <person name="Simpson J.R."/>
            <person name="Lauterbach L."/>
            <person name="Steele A.D."/>
            <person name="Gui C."/>
            <person name="Meng S."/>
            <person name="Li G."/>
            <person name="Viehrig K."/>
            <person name="Ye F."/>
            <person name="Su P."/>
            <person name="Kiefer A.F."/>
            <person name="Nichols A."/>
            <person name="Cepeda A.J."/>
            <person name="Yan W."/>
            <person name="Fan B."/>
            <person name="Jiang Y."/>
            <person name="Adhikari A."/>
            <person name="Zheng C.-J."/>
            <person name="Schuster L."/>
            <person name="Cowan T.M."/>
            <person name="Smanski M.J."/>
            <person name="Chevrette M.G."/>
            <person name="De Carvalho L.P.S."/>
            <person name="Shen B."/>
        </authorList>
    </citation>
    <scope>NUCLEOTIDE SEQUENCE [LARGE SCALE GENOMIC DNA]</scope>
    <source>
        <strain evidence="3 4">NPDC046851</strain>
    </source>
</reference>
<evidence type="ECO:0000313" key="4">
    <source>
        <dbReference type="Proteomes" id="UP001551189"/>
    </source>
</evidence>
<dbReference type="EMBL" id="JBEYXT010000089">
    <property type="protein sequence ID" value="MEU6803313.1"/>
    <property type="molecule type" value="Genomic_DNA"/>
</dbReference>
<name>A0ABV3B1L3_9ACTN</name>
<protein>
    <submittedName>
        <fullName evidence="3">Class F sortase</fullName>
    </submittedName>
</protein>
<dbReference type="InterPro" id="IPR005754">
    <property type="entry name" value="Sortase"/>
</dbReference>
<dbReference type="Proteomes" id="UP001551189">
    <property type="component" value="Unassembled WGS sequence"/>
</dbReference>
<gene>
    <name evidence="3" type="ORF">ABZ931_20205</name>
</gene>
<evidence type="ECO:0000256" key="2">
    <source>
        <dbReference type="SAM" id="MobiDB-lite"/>
    </source>
</evidence>
<organism evidence="3 4">
    <name type="scientific">Streptomyces neyagawaensis</name>
    <dbReference type="NCBI Taxonomy" id="42238"/>
    <lineage>
        <taxon>Bacteria</taxon>
        <taxon>Bacillati</taxon>
        <taxon>Actinomycetota</taxon>
        <taxon>Actinomycetes</taxon>
        <taxon>Kitasatosporales</taxon>
        <taxon>Streptomycetaceae</taxon>
        <taxon>Streptomyces</taxon>
    </lineage>
</organism>
<dbReference type="InterPro" id="IPR042001">
    <property type="entry name" value="Sortase_F"/>
</dbReference>
<sequence>MPDTGPAPWLRHRLRTALTVLLAVSGATVLALAPSRENLPPAADFDARTAASPPPAPPVRAEDTGSPTTTPSASPVSSSAAVPRRLDIERVGLRAAIEPRGVAPDGSADIPEDPEKVGWYRFGPAPGEPSGSAVVVGHVDSRTGDLGAFAALFDVRAGDEVTVRRAAAPPVTYRVVARARVDKDRLPASAFARTGRPVLTMITCAPPFDAERGGYQRNLVVTALPVTPTG</sequence>
<accession>A0ABV3B1L3</accession>
<evidence type="ECO:0000256" key="1">
    <source>
        <dbReference type="ARBA" id="ARBA00022801"/>
    </source>
</evidence>
<dbReference type="Gene3D" id="2.40.260.10">
    <property type="entry name" value="Sortase"/>
    <property type="match status" value="1"/>
</dbReference>
<dbReference type="SUPFAM" id="SSF63817">
    <property type="entry name" value="Sortase"/>
    <property type="match status" value="1"/>
</dbReference>
<keyword evidence="1" id="KW-0378">Hydrolase</keyword>
<dbReference type="RefSeq" id="WP_359697201.1">
    <property type="nucleotide sequence ID" value="NZ_JBEYXT010000089.1"/>
</dbReference>
<comment type="caution">
    <text evidence="3">The sequence shown here is derived from an EMBL/GenBank/DDBJ whole genome shotgun (WGS) entry which is preliminary data.</text>
</comment>